<feature type="compositionally biased region" description="Low complexity" evidence="1">
    <location>
        <begin position="31"/>
        <end position="52"/>
    </location>
</feature>
<dbReference type="EMBL" id="FLUN01000001">
    <property type="protein sequence ID" value="SBV98519.1"/>
    <property type="molecule type" value="Genomic_DNA"/>
</dbReference>
<evidence type="ECO:0000313" key="3">
    <source>
        <dbReference type="EMBL" id="SBV98519.1"/>
    </source>
</evidence>
<evidence type="ECO:0000256" key="1">
    <source>
        <dbReference type="SAM" id="MobiDB-lite"/>
    </source>
</evidence>
<proteinExistence type="predicted"/>
<evidence type="ECO:0000256" key="2">
    <source>
        <dbReference type="SAM" id="SignalP"/>
    </source>
</evidence>
<protein>
    <submittedName>
        <fullName evidence="3">Uncharacterized protein</fullName>
    </submittedName>
</protein>
<feature type="chain" id="PRO_5012103470" evidence="2">
    <location>
        <begin position="23"/>
        <end position="262"/>
    </location>
</feature>
<organism evidence="3">
    <name type="scientific">uncultured Eubacteriales bacterium</name>
    <dbReference type="NCBI Taxonomy" id="172733"/>
    <lineage>
        <taxon>Bacteria</taxon>
        <taxon>Bacillati</taxon>
        <taxon>Bacillota</taxon>
        <taxon>Clostridia</taxon>
        <taxon>Eubacteriales</taxon>
        <taxon>environmental samples</taxon>
    </lineage>
</organism>
<sequence>MKSKSLLLLLLCICLLALPLTACTPKPIKPTASLTPSPVTASPAPPMVTASPENSAPLSIDTQLSPEEIGSIKNAWAFDSEWAMTTPWPEGNGDPWHVGLGDAYEATLGLPYDGIDITSEPAQDLAALSFGTVEYRYYDGFSLTIFSDFYGDQPGEPEYCVIYYISTTQPDCKTPRGIHPGNTLAELKEVYPEVQKHEGYWVDNDSDYGNAPHDSCYFYAPEGTNRSILFLAKDDVIVQIDMVDGLDGQILIPSGPGVHHAE</sequence>
<feature type="signal peptide" evidence="2">
    <location>
        <begin position="1"/>
        <end position="22"/>
    </location>
</feature>
<feature type="region of interest" description="Disordered" evidence="1">
    <location>
        <begin position="31"/>
        <end position="56"/>
    </location>
</feature>
<name>A0A212JGE4_9FIRM</name>
<accession>A0A212JGE4</accession>
<gene>
    <name evidence="3" type="ORF">KL86CLO1_11052</name>
</gene>
<reference evidence="3" key="1">
    <citation type="submission" date="2016-04" db="EMBL/GenBank/DDBJ databases">
        <authorList>
            <person name="Evans L.H."/>
            <person name="Alamgir A."/>
            <person name="Owens N."/>
            <person name="Weber N.D."/>
            <person name="Virtaneva K."/>
            <person name="Barbian K."/>
            <person name="Babar A."/>
            <person name="Rosenke K."/>
        </authorList>
    </citation>
    <scope>NUCLEOTIDE SEQUENCE</scope>
    <source>
        <strain evidence="3">86</strain>
    </source>
</reference>
<dbReference type="AlphaFoldDB" id="A0A212JGE4"/>
<keyword evidence="2" id="KW-0732">Signal</keyword>